<dbReference type="Gramene" id="OMERI12G00800.1">
    <property type="protein sequence ID" value="OMERI12G00800.1"/>
    <property type="gene ID" value="OMERI12G00800"/>
</dbReference>
<sequence length="99" mass="11905">MEKLVCNFNHRFIGKRNNQLVNSLACMQFQSHKKNDATKQVLRTNLKLRKNASHLARTCKGHPRMKWKFHTCRYIKKNEMEIPHVQVYEMEVPHMQREA</sequence>
<dbReference type="HOGENOM" id="CLU_2324265_0_0_1"/>
<evidence type="ECO:0000313" key="2">
    <source>
        <dbReference type="Proteomes" id="UP000008021"/>
    </source>
</evidence>
<accession>A0A0E0F979</accession>
<reference evidence="1" key="1">
    <citation type="submission" date="2015-04" db="UniProtKB">
        <authorList>
            <consortium name="EnsemblPlants"/>
        </authorList>
    </citation>
    <scope>IDENTIFICATION</scope>
</reference>
<dbReference type="AlphaFoldDB" id="A0A0E0F979"/>
<name>A0A0E0F979_9ORYZ</name>
<dbReference type="EnsemblPlants" id="OMERI12G00800.1">
    <property type="protein sequence ID" value="OMERI12G00800.1"/>
    <property type="gene ID" value="OMERI12G00800"/>
</dbReference>
<reference evidence="1" key="2">
    <citation type="submission" date="2018-05" db="EMBL/GenBank/DDBJ databases">
        <title>OmerRS3 (Oryza meridionalis Reference Sequence Version 3).</title>
        <authorList>
            <person name="Zhang J."/>
            <person name="Kudrna D."/>
            <person name="Lee S."/>
            <person name="Talag J."/>
            <person name="Welchert J."/>
            <person name="Wing R.A."/>
        </authorList>
    </citation>
    <scope>NUCLEOTIDE SEQUENCE [LARGE SCALE GENOMIC DNA]</scope>
    <source>
        <strain evidence="1">cv. OR44</strain>
    </source>
</reference>
<keyword evidence="2" id="KW-1185">Reference proteome</keyword>
<proteinExistence type="predicted"/>
<organism evidence="1">
    <name type="scientific">Oryza meridionalis</name>
    <dbReference type="NCBI Taxonomy" id="40149"/>
    <lineage>
        <taxon>Eukaryota</taxon>
        <taxon>Viridiplantae</taxon>
        <taxon>Streptophyta</taxon>
        <taxon>Embryophyta</taxon>
        <taxon>Tracheophyta</taxon>
        <taxon>Spermatophyta</taxon>
        <taxon>Magnoliopsida</taxon>
        <taxon>Liliopsida</taxon>
        <taxon>Poales</taxon>
        <taxon>Poaceae</taxon>
        <taxon>BOP clade</taxon>
        <taxon>Oryzoideae</taxon>
        <taxon>Oryzeae</taxon>
        <taxon>Oryzinae</taxon>
        <taxon>Oryza</taxon>
    </lineage>
</organism>
<evidence type="ECO:0000313" key="1">
    <source>
        <dbReference type="EnsemblPlants" id="OMERI12G00800.1"/>
    </source>
</evidence>
<protein>
    <submittedName>
        <fullName evidence="1">Uncharacterized protein</fullName>
    </submittedName>
</protein>
<dbReference type="Proteomes" id="UP000008021">
    <property type="component" value="Chromosome 12"/>
</dbReference>